<gene>
    <name evidence="1" type="ORF">TCE0_033r09005</name>
</gene>
<comment type="caution">
    <text evidence="1">The sequence shown here is derived from an EMBL/GenBank/DDBJ whole genome shotgun (WGS) entry which is preliminary data.</text>
</comment>
<dbReference type="AlphaFoldDB" id="A0A6V8HBM4"/>
<feature type="non-terminal residue" evidence="1">
    <location>
        <position position="1"/>
    </location>
</feature>
<proteinExistence type="predicted"/>
<organism evidence="1 2">
    <name type="scientific">Talaromyces pinophilus</name>
    <name type="common">Penicillium pinophilum</name>
    <dbReference type="NCBI Taxonomy" id="128442"/>
    <lineage>
        <taxon>Eukaryota</taxon>
        <taxon>Fungi</taxon>
        <taxon>Dikarya</taxon>
        <taxon>Ascomycota</taxon>
        <taxon>Pezizomycotina</taxon>
        <taxon>Eurotiomycetes</taxon>
        <taxon>Eurotiomycetidae</taxon>
        <taxon>Eurotiales</taxon>
        <taxon>Trichocomaceae</taxon>
        <taxon>Talaromyces</taxon>
        <taxon>Talaromyces sect. Talaromyces</taxon>
    </lineage>
</organism>
<evidence type="ECO:0000313" key="2">
    <source>
        <dbReference type="Proteomes" id="UP000053095"/>
    </source>
</evidence>
<dbReference type="EMBL" id="DF933829">
    <property type="protein sequence ID" value="GAM38349.1"/>
    <property type="molecule type" value="Genomic_DNA"/>
</dbReference>
<accession>A0A6V8HBM4</accession>
<sequence length="56" mass="6663">VRVYNFETVPEAIEFMNGPKFEENPIGVDYDPEEFVRRVRSGEDEKRIKMRSDLVK</sequence>
<protein>
    <submittedName>
        <fullName evidence="1">Uncharacterized protein</fullName>
    </submittedName>
</protein>
<reference evidence="2" key="1">
    <citation type="journal article" date="2015" name="Genome Announc.">
        <title>Draft genome sequence of Talaromyces cellulolyticus strain Y-94, a source of lignocellulosic biomass-degrading enzymes.</title>
        <authorList>
            <person name="Fujii T."/>
            <person name="Koike H."/>
            <person name="Sawayama S."/>
            <person name="Yano S."/>
            <person name="Inoue H."/>
        </authorList>
    </citation>
    <scope>NUCLEOTIDE SEQUENCE [LARGE SCALE GENOMIC DNA]</scope>
    <source>
        <strain evidence="2">Y-94</strain>
    </source>
</reference>
<name>A0A6V8HBM4_TALPI</name>
<evidence type="ECO:0000313" key="1">
    <source>
        <dbReference type="EMBL" id="GAM38349.1"/>
    </source>
</evidence>
<keyword evidence="2" id="KW-1185">Reference proteome</keyword>
<dbReference type="Proteomes" id="UP000053095">
    <property type="component" value="Unassembled WGS sequence"/>
</dbReference>